<organism evidence="1 2">
    <name type="scientific">Gordonia hankookensis</name>
    <dbReference type="NCBI Taxonomy" id="589403"/>
    <lineage>
        <taxon>Bacteria</taxon>
        <taxon>Bacillati</taxon>
        <taxon>Actinomycetota</taxon>
        <taxon>Actinomycetes</taxon>
        <taxon>Mycobacteriales</taxon>
        <taxon>Gordoniaceae</taxon>
        <taxon>Gordonia</taxon>
    </lineage>
</organism>
<dbReference type="RefSeq" id="WP_190266172.1">
    <property type="nucleotide sequence ID" value="NZ_BAABAD010000003.1"/>
</dbReference>
<dbReference type="InterPro" id="IPR029068">
    <property type="entry name" value="Glyas_Bleomycin-R_OHBP_Dase"/>
</dbReference>
<dbReference type="Proteomes" id="UP000602395">
    <property type="component" value="Unassembled WGS sequence"/>
</dbReference>
<evidence type="ECO:0000313" key="2">
    <source>
        <dbReference type="Proteomes" id="UP000602395"/>
    </source>
</evidence>
<dbReference type="Gene3D" id="3.10.180.10">
    <property type="entry name" value="2,3-Dihydroxybiphenyl 1,2-Dioxygenase, domain 1"/>
    <property type="match status" value="1"/>
</dbReference>
<reference evidence="1 2" key="1">
    <citation type="submission" date="2020-09" db="EMBL/GenBank/DDBJ databases">
        <title>Novel species in genus Gordonia.</title>
        <authorList>
            <person name="Zhang G."/>
        </authorList>
    </citation>
    <scope>NUCLEOTIDE SEQUENCE [LARGE SCALE GENOMIC DNA]</scope>
    <source>
        <strain evidence="1 2">ON-33</strain>
    </source>
</reference>
<proteinExistence type="predicted"/>
<evidence type="ECO:0000313" key="1">
    <source>
        <dbReference type="EMBL" id="MBD1319328.1"/>
    </source>
</evidence>
<protein>
    <submittedName>
        <fullName evidence="1">VOC family protein</fullName>
    </submittedName>
</protein>
<accession>A0ABR7W948</accession>
<name>A0ABR7W948_9ACTN</name>
<comment type="caution">
    <text evidence="1">The sequence shown here is derived from an EMBL/GenBank/DDBJ whole genome shotgun (WGS) entry which is preliminary data.</text>
</comment>
<dbReference type="SUPFAM" id="SSF54593">
    <property type="entry name" value="Glyoxalase/Bleomycin resistance protein/Dihydroxybiphenyl dioxygenase"/>
    <property type="match status" value="1"/>
</dbReference>
<dbReference type="EMBL" id="JACWMS010000001">
    <property type="protein sequence ID" value="MBD1319328.1"/>
    <property type="molecule type" value="Genomic_DNA"/>
</dbReference>
<keyword evidence="2" id="KW-1185">Reference proteome</keyword>
<gene>
    <name evidence="1" type="ORF">IDF66_07005</name>
</gene>
<sequence>MPSTSGSTHSIDTAVDGNVSNVRWPTLDHLAVGVRRWEDAYPRFVGELGGRWGYGGVAGEYAPYQLVYGDGLRMEFIAPDKPGSFMDRFLEQRGPSPHHLTFKVPDLDETLADLRRRGFATFGDSRTDPIWTEVFIHPKASGIGTLVQVVRADDETIVAEGAFSTAPEDFPRAGTPDREMSIVGMTVSDLDRAHDLLGRALLGDVIEAGAGWFFATWGRGRSILVREPSSTPCSAGLWEGTSAEGVAFVLFGDGDLTADDLAADPARLVRLPDHADTGVPVWLA</sequence>
<dbReference type="Pfam" id="PF13669">
    <property type="entry name" value="Glyoxalase_4"/>
    <property type="match status" value="1"/>
</dbReference>